<organism evidence="1 2">
    <name type="scientific">Lysinibacillus agricola</name>
    <dbReference type="NCBI Taxonomy" id="2590012"/>
    <lineage>
        <taxon>Bacteria</taxon>
        <taxon>Bacillati</taxon>
        <taxon>Bacillota</taxon>
        <taxon>Bacilli</taxon>
        <taxon>Bacillales</taxon>
        <taxon>Bacillaceae</taxon>
        <taxon>Lysinibacillus</taxon>
    </lineage>
</organism>
<accession>A0ABX7ALN8</accession>
<keyword evidence="2" id="KW-1185">Reference proteome</keyword>
<proteinExistence type="predicted"/>
<dbReference type="Proteomes" id="UP000596049">
    <property type="component" value="Chromosome"/>
</dbReference>
<evidence type="ECO:0008006" key="3">
    <source>
        <dbReference type="Google" id="ProtNLM"/>
    </source>
</evidence>
<sequence length="91" mass="10678">MIKIDTSGMDDLIKKLDNAQKHISFTMGEMLIDTLGHHVFNEFELKCNTNNIEFESDEFISELDNVVKVNTNYANWEELRSDYMFKRLGLK</sequence>
<protein>
    <recommendedName>
        <fullName evidence="3">IDEAL domain-containing protein</fullName>
    </recommendedName>
</protein>
<reference evidence="1 2" key="1">
    <citation type="submission" date="2020-01" db="EMBL/GenBank/DDBJ databases">
        <authorList>
            <person name="Liu G."/>
            <person name="Liu B."/>
        </authorList>
    </citation>
    <scope>NUCLEOTIDE SEQUENCE [LARGE SCALE GENOMIC DNA]</scope>
    <source>
        <strain evidence="1 2">FJAT-51161</strain>
    </source>
</reference>
<dbReference type="RefSeq" id="WP_053595791.1">
    <property type="nucleotide sequence ID" value="NZ_CP067341.1"/>
</dbReference>
<gene>
    <name evidence="1" type="ORF">FJQ98_15930</name>
</gene>
<evidence type="ECO:0000313" key="2">
    <source>
        <dbReference type="Proteomes" id="UP000596049"/>
    </source>
</evidence>
<dbReference type="EMBL" id="CP067341">
    <property type="protein sequence ID" value="QQP10734.1"/>
    <property type="molecule type" value="Genomic_DNA"/>
</dbReference>
<evidence type="ECO:0000313" key="1">
    <source>
        <dbReference type="EMBL" id="QQP10734.1"/>
    </source>
</evidence>
<name>A0ABX7ALN8_9BACI</name>